<dbReference type="EMBL" id="MU551697">
    <property type="protein sequence ID" value="KAI5617908.1"/>
    <property type="molecule type" value="Genomic_DNA"/>
</dbReference>
<keyword evidence="6" id="KW-0347">Helicase</keyword>
<dbReference type="Pfam" id="PF13604">
    <property type="entry name" value="AAA_30"/>
    <property type="match status" value="1"/>
</dbReference>
<dbReference type="InterPro" id="IPR050534">
    <property type="entry name" value="Coronavir_polyprotein_1ab"/>
</dbReference>
<dbReference type="AlphaFoldDB" id="A0AAD5FJA9"/>
<evidence type="ECO:0000259" key="5">
    <source>
        <dbReference type="Pfam" id="PF25894"/>
    </source>
</evidence>
<evidence type="ECO:0000256" key="4">
    <source>
        <dbReference type="SAM" id="MobiDB-lite"/>
    </source>
</evidence>
<keyword evidence="3" id="KW-0175">Coiled coil</keyword>
<dbReference type="Pfam" id="PF25894">
    <property type="entry name" value="WHD_HELB"/>
    <property type="match status" value="1"/>
</dbReference>
<sequence>MASRKYVKLVGYILPPKTINMEEESENDDEEKETVPEFLDMNEMDAVSSGGFSSQQCAPAAGEVDFMCNGKKERVKGRFPLMNPWWEISCSAQKYKHKLVVHGYPSYKLRTDLKRDYRSMVSLFLKECDVDPFFVTRLMEWLPEDRYVDLINIEEVLCEFGEREDGKDANYAKSLLSASDAGFFVRAATIYPSVMKYLPQLLPGQFLNLLKKGKEEEKEEKQHTKENEDNLEALPQNHFKVPLLARLEDLIKSDNMWKFGFGYIMYKEFRLVRCETKLQDFKSCKLFSKMSPEYQNALNVYDEIKSYCSRSGHTYIDRNVLEQKMKMQMPEYKVWDALDFLRTQRVLMVEKGKIALKNLYNYEKDIAECLQQLIEGEPWKIDLDVRKVLRAEQRKRIRVPLSTNTGSSASGTNGEDNKSEREFDSDLDVDEEPEATAINLDPDQVQAAEMMCANAVTVISGKGGCGKTTVVSVIFKAAMEQQKKNREVNENNEEEGEQKEDEKMPIKVLLTAPTGRAASLLTKKTCFTAYTMHQVLWSYMLAKKCPSGNLLNWKFAKVRVLVVDEGSLVCVQILSSILSILINHAQLQKFIILGDIRQLPSIEPGNVLNDLFNSLKKVNWAIEMRTNHRSESELIVQNAGLIADMGVKKKFYPINYDATVDLGKKFTSNLPSEDKSFIEILLPKNEKDDDLQNSIKFLLNGKAPGLMDDVSSQFIAYKRTECALINELCCKHYSGHITKNCKNKMNFQINDKVCCTRNGYVTDKDKEEEAAKDKKDDVDGSKIPKERLCNGEIFFITQDLTINEDTSKKSIKSRYLTLDNKQGKRLTVDYRELMKECKLQHAWARTIHTFQGSEVKTIVFVLDHGISQTWKHVYTAVTRGQSRVYVITKMNGLENAIRGHVIKRNTRLEALVVDLLHDLGIAKKDFLSQLSQSQFNPPKLGSGMQNFLSTPFSSPGPSQASTKVNNCENLTLQNMNNPARGFGDLSSANSSPGKRERIEDNCTTPSKQMKERVREVKKRVQAGWSGWRRVIPGVIGDRRVFASVKGKVYRTVVRPTMLYGLETVALSKG</sequence>
<feature type="compositionally biased region" description="Acidic residues" evidence="4">
    <location>
        <begin position="490"/>
        <end position="499"/>
    </location>
</feature>
<dbReference type="GO" id="GO:0017116">
    <property type="term" value="F:single-stranded DNA helicase activity"/>
    <property type="evidence" value="ECO:0007669"/>
    <property type="project" value="TreeGrafter"/>
</dbReference>
<comment type="caution">
    <text evidence="6">The sequence shown here is derived from an EMBL/GenBank/DDBJ whole genome shotgun (WGS) entry which is preliminary data.</text>
</comment>
<evidence type="ECO:0000313" key="7">
    <source>
        <dbReference type="Proteomes" id="UP001205998"/>
    </source>
</evidence>
<feature type="coiled-coil region" evidence="3">
    <location>
        <begin position="207"/>
        <end position="234"/>
    </location>
</feature>
<name>A0AAD5FJA9_SILAS</name>
<dbReference type="PANTHER" id="PTHR43788:SF6">
    <property type="entry name" value="DNA HELICASE B"/>
    <property type="match status" value="1"/>
</dbReference>
<dbReference type="GO" id="GO:2000042">
    <property type="term" value="P:negative regulation of double-strand break repair via homologous recombination"/>
    <property type="evidence" value="ECO:0007669"/>
    <property type="project" value="TreeGrafter"/>
</dbReference>
<feature type="region of interest" description="Disordered" evidence="4">
    <location>
        <begin position="978"/>
        <end position="1000"/>
    </location>
</feature>
<reference evidence="6" key="1">
    <citation type="submission" date="2018-07" db="EMBL/GenBank/DDBJ databases">
        <title>Comparative genomics of catfishes provides insights into carnivory and benthic adaptation.</title>
        <authorList>
            <person name="Zhang Y."/>
            <person name="Wang D."/>
            <person name="Peng Z."/>
            <person name="Zheng S."/>
            <person name="Shao F."/>
            <person name="Tao W."/>
        </authorList>
    </citation>
    <scope>NUCLEOTIDE SEQUENCE</scope>
    <source>
        <strain evidence="6">Chongqing</strain>
    </source>
</reference>
<feature type="compositionally biased region" description="Low complexity" evidence="4">
    <location>
        <begin position="402"/>
        <end position="414"/>
    </location>
</feature>
<dbReference type="SUPFAM" id="SSF52540">
    <property type="entry name" value="P-loop containing nucleoside triphosphate hydrolases"/>
    <property type="match status" value="2"/>
</dbReference>
<feature type="compositionally biased region" description="Basic and acidic residues" evidence="4">
    <location>
        <begin position="415"/>
        <end position="424"/>
    </location>
</feature>
<evidence type="ECO:0000256" key="1">
    <source>
        <dbReference type="ARBA" id="ARBA00022741"/>
    </source>
</evidence>
<keyword evidence="6" id="KW-0378">Hydrolase</keyword>
<evidence type="ECO:0000313" key="6">
    <source>
        <dbReference type="EMBL" id="KAI5617908.1"/>
    </source>
</evidence>
<dbReference type="InterPro" id="IPR058839">
    <property type="entry name" value="WHD_HELB"/>
</dbReference>
<dbReference type="PANTHER" id="PTHR43788">
    <property type="entry name" value="DNA2/NAM7 HELICASE FAMILY MEMBER"/>
    <property type="match status" value="1"/>
</dbReference>
<keyword evidence="2" id="KW-0067">ATP-binding</keyword>
<dbReference type="GO" id="GO:0005524">
    <property type="term" value="F:ATP binding"/>
    <property type="evidence" value="ECO:0007669"/>
    <property type="project" value="UniProtKB-KW"/>
</dbReference>
<keyword evidence="7" id="KW-1185">Reference proteome</keyword>
<dbReference type="CDD" id="cd18809">
    <property type="entry name" value="SF1_C_RecD"/>
    <property type="match status" value="1"/>
</dbReference>
<proteinExistence type="predicted"/>
<dbReference type="InterPro" id="IPR027417">
    <property type="entry name" value="P-loop_NTPase"/>
</dbReference>
<dbReference type="Gene3D" id="3.40.50.300">
    <property type="entry name" value="P-loop containing nucleotide triphosphate hydrolases"/>
    <property type="match status" value="2"/>
</dbReference>
<gene>
    <name evidence="6" type="ORF">C0J50_22497</name>
</gene>
<protein>
    <submittedName>
        <fullName evidence="6">DNA helicase B</fullName>
    </submittedName>
</protein>
<feature type="region of interest" description="Disordered" evidence="4">
    <location>
        <begin position="400"/>
        <end position="429"/>
    </location>
</feature>
<feature type="domain" description="DNA helicase B winged helix" evidence="5">
    <location>
        <begin position="251"/>
        <end position="356"/>
    </location>
</feature>
<evidence type="ECO:0000256" key="2">
    <source>
        <dbReference type="ARBA" id="ARBA00022840"/>
    </source>
</evidence>
<keyword evidence="1" id="KW-0547">Nucleotide-binding</keyword>
<feature type="region of interest" description="Disordered" evidence="4">
    <location>
        <begin position="482"/>
        <end position="502"/>
    </location>
</feature>
<dbReference type="CDD" id="cd17933">
    <property type="entry name" value="DEXSc_RecD-like"/>
    <property type="match status" value="1"/>
</dbReference>
<evidence type="ECO:0000256" key="3">
    <source>
        <dbReference type="SAM" id="Coils"/>
    </source>
</evidence>
<organism evidence="6 7">
    <name type="scientific">Silurus asotus</name>
    <name type="common">Amur catfish</name>
    <name type="synonym">Parasilurus asotus</name>
    <dbReference type="NCBI Taxonomy" id="30991"/>
    <lineage>
        <taxon>Eukaryota</taxon>
        <taxon>Metazoa</taxon>
        <taxon>Chordata</taxon>
        <taxon>Craniata</taxon>
        <taxon>Vertebrata</taxon>
        <taxon>Euteleostomi</taxon>
        <taxon>Actinopterygii</taxon>
        <taxon>Neopterygii</taxon>
        <taxon>Teleostei</taxon>
        <taxon>Ostariophysi</taxon>
        <taxon>Siluriformes</taxon>
        <taxon>Siluridae</taxon>
        <taxon>Silurus</taxon>
    </lineage>
</organism>
<dbReference type="Proteomes" id="UP001205998">
    <property type="component" value="Unassembled WGS sequence"/>
</dbReference>
<accession>A0AAD5FJA9</accession>
<dbReference type="Gene3D" id="2.30.30.940">
    <property type="match status" value="1"/>
</dbReference>